<name>A0A2M8G6Y9_UNCKA</name>
<dbReference type="PANTHER" id="PTHR30121:SF6">
    <property type="entry name" value="SLR6007 PROTEIN"/>
    <property type="match status" value="1"/>
</dbReference>
<dbReference type="InterPro" id="IPR043964">
    <property type="entry name" value="P-loop_TraG"/>
</dbReference>
<feature type="region of interest" description="Disordered" evidence="1">
    <location>
        <begin position="576"/>
        <end position="596"/>
    </location>
</feature>
<dbReference type="SUPFAM" id="SSF52540">
    <property type="entry name" value="P-loop containing nucleoside triphosphate hydrolases"/>
    <property type="match status" value="1"/>
</dbReference>
<dbReference type="Gene3D" id="3.40.50.300">
    <property type="entry name" value="P-loop containing nucleotide triphosphate hydrolases"/>
    <property type="match status" value="1"/>
</dbReference>
<dbReference type="InterPro" id="IPR051162">
    <property type="entry name" value="T4SS_component"/>
</dbReference>
<organism evidence="3 4">
    <name type="scientific">candidate division WWE3 bacterium CG_4_8_14_3_um_filter_42_11</name>
    <dbReference type="NCBI Taxonomy" id="1975076"/>
    <lineage>
        <taxon>Bacteria</taxon>
        <taxon>Katanobacteria</taxon>
    </lineage>
</organism>
<dbReference type="Gene3D" id="1.10.8.730">
    <property type="match status" value="1"/>
</dbReference>
<proteinExistence type="predicted"/>
<reference evidence="4" key="1">
    <citation type="submission" date="2017-09" db="EMBL/GenBank/DDBJ databases">
        <title>Depth-based differentiation of microbial function through sediment-hosted aquifers and enrichment of novel symbionts in the deep terrestrial subsurface.</title>
        <authorList>
            <person name="Probst A.J."/>
            <person name="Ladd B."/>
            <person name="Jarett J.K."/>
            <person name="Geller-Mcgrath D.E."/>
            <person name="Sieber C.M.K."/>
            <person name="Emerson J.B."/>
            <person name="Anantharaman K."/>
            <person name="Thomas B.C."/>
            <person name="Malmstrom R."/>
            <person name="Stieglmeier M."/>
            <person name="Klingl A."/>
            <person name="Woyke T."/>
            <person name="Ryan C.M."/>
            <person name="Banfield J.F."/>
        </authorList>
    </citation>
    <scope>NUCLEOTIDE SEQUENCE [LARGE SCALE GENOMIC DNA]</scope>
</reference>
<protein>
    <recommendedName>
        <fullName evidence="2">TraG P-loop domain-containing protein</fullName>
    </recommendedName>
</protein>
<dbReference type="Pfam" id="PF19044">
    <property type="entry name" value="P-loop_TraG"/>
    <property type="match status" value="1"/>
</dbReference>
<comment type="caution">
    <text evidence="3">The sequence shown here is derived from an EMBL/GenBank/DDBJ whole genome shotgun (WGS) entry which is preliminary data.</text>
</comment>
<dbReference type="EMBL" id="PFQS01000058">
    <property type="protein sequence ID" value="PJC68808.1"/>
    <property type="molecule type" value="Genomic_DNA"/>
</dbReference>
<gene>
    <name evidence="3" type="ORF">CO015_02660</name>
</gene>
<accession>A0A2M8G6Y9</accession>
<evidence type="ECO:0000259" key="2">
    <source>
        <dbReference type="Pfam" id="PF19044"/>
    </source>
</evidence>
<dbReference type="NCBIfam" id="NF045971">
    <property type="entry name" value="conju_CD1110"/>
    <property type="match status" value="1"/>
</dbReference>
<evidence type="ECO:0000313" key="4">
    <source>
        <dbReference type="Proteomes" id="UP000229438"/>
    </source>
</evidence>
<dbReference type="Proteomes" id="UP000229438">
    <property type="component" value="Unassembled WGS sequence"/>
</dbReference>
<sequence length="596" mass="66956">MGRGTVSIKDIIAPSAAEIDFDHLKIGDIYFRTLFMSGYPRYVGANWLAPLINFDESLDISMFYFPVETRGVINHLQRKIAEMQSEISTEISEGHLVNPDVKLAVQDAQLLQDSLVAGEEKFFQFALYATIPAKNLEELDLITKKVESTLGAALLLSKRASLRMESGFHSTLPIFSDELGVYRNMDTTSIATTFPFTSSDLTQNEGVMFGINEHNGSLVIFDRFSMENANMVIFAKSGAGKSYAVKLESLRSLMLGTEIIIVDPENEYKTLSQAIGGEFIEFSFNSPHKINPFDLSQIYEEGVNELGLKILNLHGLFKVMLGEMTPTDDAILDRALILTYKVKGITPDVKTQKNEPPLLEDLYKVLLGMEEKEAIGLAERLEKYVKGSAAGIINQKSNVDIKNTFTVFGIRDLEDELRPIAMFIILDFIWTKIRKERKKRMLIVDEAWHLMQYPDSARFMYSIAKRARKYYLGLTTITQDTEDFLSIDYGKAIVTNSSIQFLMKQSPAAVDRIAQVFYLSEGEKRLLLACNIGEGLFFAGEAHVALQVVASSQEHRLITTNPEELEYIEAEEKLEQGQAAARLEPEPPIVPGEEQL</sequence>
<dbReference type="CDD" id="cd01127">
    <property type="entry name" value="TrwB_TraG_TraD_VirD4"/>
    <property type="match status" value="1"/>
</dbReference>
<dbReference type="PANTHER" id="PTHR30121">
    <property type="entry name" value="UNCHARACTERIZED PROTEIN YJGR-RELATED"/>
    <property type="match status" value="1"/>
</dbReference>
<evidence type="ECO:0000313" key="3">
    <source>
        <dbReference type="EMBL" id="PJC68808.1"/>
    </source>
</evidence>
<dbReference type="AlphaFoldDB" id="A0A2M8G6Y9"/>
<evidence type="ECO:0000256" key="1">
    <source>
        <dbReference type="SAM" id="MobiDB-lite"/>
    </source>
</evidence>
<dbReference type="InterPro" id="IPR027417">
    <property type="entry name" value="P-loop_NTPase"/>
</dbReference>
<feature type="domain" description="TraG P-loop" evidence="2">
    <location>
        <begin position="225"/>
        <end position="533"/>
    </location>
</feature>